<dbReference type="GO" id="GO:0008234">
    <property type="term" value="F:cysteine-type peptidase activity"/>
    <property type="evidence" value="ECO:0007669"/>
    <property type="project" value="InterPro"/>
</dbReference>
<dbReference type="EMBL" id="PPSL01000002">
    <property type="protein sequence ID" value="PQJ11509.1"/>
    <property type="molecule type" value="Genomic_DNA"/>
</dbReference>
<feature type="domain" description="Gingipain" evidence="3">
    <location>
        <begin position="530"/>
        <end position="907"/>
    </location>
</feature>
<evidence type="ECO:0000259" key="3">
    <source>
        <dbReference type="Pfam" id="PF01364"/>
    </source>
</evidence>
<keyword evidence="5" id="KW-1185">Reference proteome</keyword>
<dbReference type="GO" id="GO:0006508">
    <property type="term" value="P:proteolysis"/>
    <property type="evidence" value="ECO:0007669"/>
    <property type="project" value="InterPro"/>
</dbReference>
<dbReference type="Gene3D" id="3.40.50.10390">
    <property type="entry name" value="Gingipain r, domain 1"/>
    <property type="match status" value="1"/>
</dbReference>
<dbReference type="Gene3D" id="2.60.40.4070">
    <property type="match status" value="1"/>
</dbReference>
<keyword evidence="1 2" id="KW-0732">Signal</keyword>
<comment type="caution">
    <text evidence="4">The sequence shown here is derived from an EMBL/GenBank/DDBJ whole genome shotgun (WGS) entry which is preliminary data.</text>
</comment>
<evidence type="ECO:0000256" key="2">
    <source>
        <dbReference type="SAM" id="SignalP"/>
    </source>
</evidence>
<organism evidence="4 5">
    <name type="scientific">Flavipsychrobacter stenotrophus</name>
    <dbReference type="NCBI Taxonomy" id="2077091"/>
    <lineage>
        <taxon>Bacteria</taxon>
        <taxon>Pseudomonadati</taxon>
        <taxon>Bacteroidota</taxon>
        <taxon>Chitinophagia</taxon>
        <taxon>Chitinophagales</taxon>
        <taxon>Chitinophagaceae</taxon>
        <taxon>Flavipsychrobacter</taxon>
    </lineage>
</organism>
<sequence>MPVEKFKKLLPPGYMKKLIINYSTLLLLSLTAAAPAHAYTTAYQVSSNNIHTGYISEKVWLKAYAKPQVVISGISYTTGVALPSDAAAGNQTDVVVRLGMDRKRPFAVISVPAYKATAIAGIADQVTGFTLDITETELPPTTTASKTTSATNSVLSTGTWYKIGLTKTGLYKLDGAFFTSMGVNLADVNPANIRIFGNGGTMLSEDNAQPRISDLAENNIWVNDGGDNAFNTGDYVVFYGSGPTAMVKDSAKQRFTHLNNLYTDTAYYFITFNNGAGARVQTQGSVPTPNTTATTFNFFDVNDQDLINPTGYSKSWFNDKYSPDINISTKSYSFDLGDNIATLECKVKFACHQEAANSTIVATLNGAPMGNALFDTPTPTAADILLTHRAPTWTVPCNSRTANITITFNAAAGDPSSKGYLDYIELNGRRNLNIGGNQLNFRDWSTTGAGKITNYQLTNANGFTKVWDVTDPLHPVMMQGTLSGSTYSFTQNANMLHEFVAMNNEALYSAYYVGGVPNQNLHASTAADLIIITDVSFLQAAQRLADFHASHDHLRTAIATTRDIYNEFSSGAQDLSAIRDYVRMMYKNAGTDSADIPRYLLLLGSASYDYKHRVANNANLVPTFESTNDSNSINSFLSDDFYGFLDDSENIEDGSVVNALDIGSGRISARNLTVANDVVDKIIHYKSTATLGPWRLSTTFAADNNDPAGFHADDAELVCAQLVQSTKNLYNEQKVYLDVIPFVNTPAGDRCPNANTSLNDQIYKGAFMINYNGHGRNDLLAHERILTQDDYSQWANIDKLPFMITATCDFGQFDHPEFISAAEQLLFDTKGGVIAMITTTQAVFSSYNKEMNREYVESQFTRNANGRWNTFGDAVRAGKNLTYINLQPESVLANFRKWTLLGDPALTPNFPENKVTIDSILDGATMEVADTVRALGMYTIKGTIRDNNNNVINDFNGSLTMSFFDKARNVSFPAGYSRKSFAVQDNLIYKGKVSVTNGQFSITFITPKDINYFFGKGKISTYAENGVTDAAGMDTSIAIGGYSANPVNNDVPPTVRPFMNDSAFINGGITGTNTSLFVILSSLTGINVSGYGIGHDLTAVLDGNVELPYILNDYYETAPNTFQLGFAKYPLTGLPDGVHTIRVKAWDVNNNVGEGSVDFVVIKGELFAIQNLGNYPNPFGGLTHFVFEHNHPDELMNVEINIFNTAGALAKTIKETFTPGGSRSSDITWDGTDNGGSPLPSGVYVYRLNISTEKGYKTSAYQKLAIIR</sequence>
<reference evidence="4 5" key="1">
    <citation type="submission" date="2018-01" db="EMBL/GenBank/DDBJ databases">
        <title>A novel member of the phylum Bacteroidetes isolated from glacier ice.</title>
        <authorList>
            <person name="Liu Q."/>
            <person name="Xin Y.-H."/>
        </authorList>
    </citation>
    <scope>NUCLEOTIDE SEQUENCE [LARGE SCALE GENOMIC DNA]</scope>
    <source>
        <strain evidence="4 5">RB1R16</strain>
    </source>
</reference>
<accession>A0A2S7SX55</accession>
<dbReference type="InterPro" id="IPR029031">
    <property type="entry name" value="Gingipain_N_sf"/>
</dbReference>
<dbReference type="Pfam" id="PF01364">
    <property type="entry name" value="Peptidase_C25"/>
    <property type="match status" value="1"/>
</dbReference>
<dbReference type="Proteomes" id="UP000239872">
    <property type="component" value="Unassembled WGS sequence"/>
</dbReference>
<evidence type="ECO:0000313" key="4">
    <source>
        <dbReference type="EMBL" id="PQJ11509.1"/>
    </source>
</evidence>
<dbReference type="SUPFAM" id="SSF52129">
    <property type="entry name" value="Caspase-like"/>
    <property type="match status" value="1"/>
</dbReference>
<proteinExistence type="predicted"/>
<protein>
    <recommendedName>
        <fullName evidence="3">Gingipain domain-containing protein</fullName>
    </recommendedName>
</protein>
<gene>
    <name evidence="4" type="ORF">CJD36_006820</name>
</gene>
<evidence type="ECO:0000313" key="5">
    <source>
        <dbReference type="Proteomes" id="UP000239872"/>
    </source>
</evidence>
<dbReference type="Gene3D" id="3.40.50.1460">
    <property type="match status" value="1"/>
</dbReference>
<dbReference type="AlphaFoldDB" id="A0A2S7SX55"/>
<dbReference type="NCBIfam" id="NF033707">
    <property type="entry name" value="T9SS_sortase"/>
    <property type="match status" value="1"/>
</dbReference>
<dbReference type="InterPro" id="IPR001769">
    <property type="entry name" value="Gingipain"/>
</dbReference>
<evidence type="ECO:0000256" key="1">
    <source>
        <dbReference type="ARBA" id="ARBA00022729"/>
    </source>
</evidence>
<dbReference type="CDD" id="cd02258">
    <property type="entry name" value="Peptidase_C25_N"/>
    <property type="match status" value="1"/>
</dbReference>
<feature type="signal peptide" evidence="2">
    <location>
        <begin position="1"/>
        <end position="38"/>
    </location>
</feature>
<dbReference type="InterPro" id="IPR029030">
    <property type="entry name" value="Caspase-like_dom_sf"/>
</dbReference>
<name>A0A2S7SX55_9BACT</name>
<feature type="chain" id="PRO_5015530941" description="Gingipain domain-containing protein" evidence="2">
    <location>
        <begin position="39"/>
        <end position="1268"/>
    </location>
</feature>